<feature type="coiled-coil region" evidence="1">
    <location>
        <begin position="133"/>
        <end position="163"/>
    </location>
</feature>
<dbReference type="InParanoid" id="A2DJE1"/>
<name>A2DJE1_TRIV3</name>
<accession>A2DJE1</accession>
<organism evidence="2 3">
    <name type="scientific">Trichomonas vaginalis (strain ATCC PRA-98 / G3)</name>
    <dbReference type="NCBI Taxonomy" id="412133"/>
    <lineage>
        <taxon>Eukaryota</taxon>
        <taxon>Metamonada</taxon>
        <taxon>Parabasalia</taxon>
        <taxon>Trichomonadida</taxon>
        <taxon>Trichomonadidae</taxon>
        <taxon>Trichomonas</taxon>
    </lineage>
</organism>
<proteinExistence type="predicted"/>
<reference evidence="2" key="1">
    <citation type="submission" date="2006-10" db="EMBL/GenBank/DDBJ databases">
        <authorList>
            <person name="Amadeo P."/>
            <person name="Zhao Q."/>
            <person name="Wortman J."/>
            <person name="Fraser-Liggett C."/>
            <person name="Carlton J."/>
        </authorList>
    </citation>
    <scope>NUCLEOTIDE SEQUENCE</scope>
    <source>
        <strain evidence="2">G3</strain>
    </source>
</reference>
<dbReference type="AlphaFoldDB" id="A2DJE1"/>
<sequence length="208" mass="24131">MFPNQASYLNFHIIHAYVKEIVARKTIRGGGREMGITIDEIYNELSFILSAQFGFCPINKFDIQNALVMLENNQPVFLNFVSPDHNVYWRLTAPVQRQPMFFEPVKQITPESKMEMKKTPSAIIDYSIMLKSEEELMMEMEVLRKKKANLEKENNRLRASARLLQDPILLTETIRKMDVERYNASLATSYVDSKVDRLLDNIDSTLSC</sequence>
<evidence type="ECO:0000313" key="3">
    <source>
        <dbReference type="Proteomes" id="UP000001542"/>
    </source>
</evidence>
<dbReference type="KEGG" id="tva:5465056"/>
<keyword evidence="1" id="KW-0175">Coiled coil</keyword>
<dbReference type="VEuPathDB" id="TrichDB:TVAG_136590"/>
<gene>
    <name evidence="2" type="ORF">TVAG_136590</name>
</gene>
<dbReference type="VEuPathDB" id="TrichDB:TVAGG3_0543260"/>
<dbReference type="Proteomes" id="UP000001542">
    <property type="component" value="Unassembled WGS sequence"/>
</dbReference>
<protein>
    <submittedName>
        <fullName evidence="2">Uncharacterized protein</fullName>
    </submittedName>
</protein>
<evidence type="ECO:0000313" key="2">
    <source>
        <dbReference type="EMBL" id="EAY19528.1"/>
    </source>
</evidence>
<dbReference type="EMBL" id="DS113207">
    <property type="protein sequence ID" value="EAY19528.1"/>
    <property type="molecule type" value="Genomic_DNA"/>
</dbReference>
<keyword evidence="3" id="KW-1185">Reference proteome</keyword>
<dbReference type="RefSeq" id="XP_001580514.1">
    <property type="nucleotide sequence ID" value="XM_001580464.1"/>
</dbReference>
<dbReference type="SMR" id="A2DJE1"/>
<evidence type="ECO:0000256" key="1">
    <source>
        <dbReference type="SAM" id="Coils"/>
    </source>
</evidence>
<reference evidence="2" key="2">
    <citation type="journal article" date="2007" name="Science">
        <title>Draft genome sequence of the sexually transmitted pathogen Trichomonas vaginalis.</title>
        <authorList>
            <person name="Carlton J.M."/>
            <person name="Hirt R.P."/>
            <person name="Silva J.C."/>
            <person name="Delcher A.L."/>
            <person name="Schatz M."/>
            <person name="Zhao Q."/>
            <person name="Wortman J.R."/>
            <person name="Bidwell S.L."/>
            <person name="Alsmark U.C.M."/>
            <person name="Besteiro S."/>
            <person name="Sicheritz-Ponten T."/>
            <person name="Noel C.J."/>
            <person name="Dacks J.B."/>
            <person name="Foster P.G."/>
            <person name="Simillion C."/>
            <person name="Van de Peer Y."/>
            <person name="Miranda-Saavedra D."/>
            <person name="Barton G.J."/>
            <person name="Westrop G.D."/>
            <person name="Mueller S."/>
            <person name="Dessi D."/>
            <person name="Fiori P.L."/>
            <person name="Ren Q."/>
            <person name="Paulsen I."/>
            <person name="Zhang H."/>
            <person name="Bastida-Corcuera F.D."/>
            <person name="Simoes-Barbosa A."/>
            <person name="Brown M.T."/>
            <person name="Hayes R.D."/>
            <person name="Mukherjee M."/>
            <person name="Okumura C.Y."/>
            <person name="Schneider R."/>
            <person name="Smith A.J."/>
            <person name="Vanacova S."/>
            <person name="Villalvazo M."/>
            <person name="Haas B.J."/>
            <person name="Pertea M."/>
            <person name="Feldblyum T.V."/>
            <person name="Utterback T.R."/>
            <person name="Shu C.L."/>
            <person name="Osoegawa K."/>
            <person name="de Jong P.J."/>
            <person name="Hrdy I."/>
            <person name="Horvathova L."/>
            <person name="Zubacova Z."/>
            <person name="Dolezal P."/>
            <person name="Malik S.B."/>
            <person name="Logsdon J.M. Jr."/>
            <person name="Henze K."/>
            <person name="Gupta A."/>
            <person name="Wang C.C."/>
            <person name="Dunne R.L."/>
            <person name="Upcroft J.A."/>
            <person name="Upcroft P."/>
            <person name="White O."/>
            <person name="Salzberg S.L."/>
            <person name="Tang P."/>
            <person name="Chiu C.-H."/>
            <person name="Lee Y.-S."/>
            <person name="Embley T.M."/>
            <person name="Coombs G.H."/>
            <person name="Mottram J.C."/>
            <person name="Tachezy J."/>
            <person name="Fraser-Liggett C.M."/>
            <person name="Johnson P.J."/>
        </authorList>
    </citation>
    <scope>NUCLEOTIDE SEQUENCE [LARGE SCALE GENOMIC DNA]</scope>
    <source>
        <strain evidence="2">G3</strain>
    </source>
</reference>